<dbReference type="InterPro" id="IPR051911">
    <property type="entry name" value="SDR_oxidoreductase"/>
</dbReference>
<dbReference type="PRINTS" id="PR00080">
    <property type="entry name" value="SDRFAMILY"/>
</dbReference>
<protein>
    <submittedName>
        <fullName evidence="5">SDR family oxidoreductase</fullName>
    </submittedName>
</protein>
<accession>A0A5B8U5H3</accession>
<dbReference type="RefSeq" id="WP_146919752.1">
    <property type="nucleotide sequence ID" value="NZ_CP042430.1"/>
</dbReference>
<dbReference type="PRINTS" id="PR00081">
    <property type="entry name" value="GDHRDH"/>
</dbReference>
<dbReference type="GO" id="GO:0016491">
    <property type="term" value="F:oxidoreductase activity"/>
    <property type="evidence" value="ECO:0007669"/>
    <property type="project" value="UniProtKB-KW"/>
</dbReference>
<evidence type="ECO:0000313" key="6">
    <source>
        <dbReference type="Proteomes" id="UP000321805"/>
    </source>
</evidence>
<sequence length="309" mass="33128">MRGLNNGRPGRPGDAVLVTGSSTGLGLETALCLASKGFVVFAAVRDLAQRADVLRAAAERGANLAVLRLDLTDPESIEDAVATIVEATGGIYGVVNNGGIGLRGCVEDCSPEEIRQVVDTNVLGTIAVTRAVIPHMREAGCGRILTVSSVGGRIAGFGVTIYCMTKFAQEGLGEGLAVELAPFGIQSIIIEPGIIKTTRWSRHRGTAERAMSEDSPYHDLFWASEAEADAIVDRNKTSPEQVALTIHRAITEDEPRLRYVVGRGASVAIFARRHLPEQMFERLYYGRQVQRLQRSTASAGTDALAEARR</sequence>
<evidence type="ECO:0000256" key="1">
    <source>
        <dbReference type="ARBA" id="ARBA00006484"/>
    </source>
</evidence>
<evidence type="ECO:0000313" key="5">
    <source>
        <dbReference type="EMBL" id="QEC48333.1"/>
    </source>
</evidence>
<dbReference type="Proteomes" id="UP000321805">
    <property type="component" value="Chromosome"/>
</dbReference>
<dbReference type="EMBL" id="CP042430">
    <property type="protein sequence ID" value="QEC48333.1"/>
    <property type="molecule type" value="Genomic_DNA"/>
</dbReference>
<proteinExistence type="inferred from homology"/>
<name>A0A5B8U5H3_9ACTN</name>
<organism evidence="5 6">
    <name type="scientific">Baekduia soli</name>
    <dbReference type="NCBI Taxonomy" id="496014"/>
    <lineage>
        <taxon>Bacteria</taxon>
        <taxon>Bacillati</taxon>
        <taxon>Actinomycetota</taxon>
        <taxon>Thermoleophilia</taxon>
        <taxon>Solirubrobacterales</taxon>
        <taxon>Baekduiaceae</taxon>
        <taxon>Baekduia</taxon>
    </lineage>
</organism>
<feature type="domain" description="Ketoreductase" evidence="4">
    <location>
        <begin position="14"/>
        <end position="184"/>
    </location>
</feature>
<dbReference type="PANTHER" id="PTHR43976">
    <property type="entry name" value="SHORT CHAIN DEHYDROGENASE"/>
    <property type="match status" value="1"/>
</dbReference>
<keyword evidence="6" id="KW-1185">Reference proteome</keyword>
<keyword evidence="2" id="KW-0560">Oxidoreductase</keyword>
<dbReference type="Pfam" id="PF00106">
    <property type="entry name" value="adh_short"/>
    <property type="match status" value="1"/>
</dbReference>
<dbReference type="PANTHER" id="PTHR43976:SF16">
    <property type="entry name" value="SHORT-CHAIN DEHYDROGENASE_REDUCTASE FAMILY PROTEIN"/>
    <property type="match status" value="1"/>
</dbReference>
<gene>
    <name evidence="5" type="ORF">FSW04_12650</name>
</gene>
<dbReference type="CDD" id="cd05374">
    <property type="entry name" value="17beta-HSD-like_SDR_c"/>
    <property type="match status" value="1"/>
</dbReference>
<comment type="similarity">
    <text evidence="1 3">Belongs to the short-chain dehydrogenases/reductases (SDR) family.</text>
</comment>
<dbReference type="InterPro" id="IPR057326">
    <property type="entry name" value="KR_dom"/>
</dbReference>
<dbReference type="InterPro" id="IPR002347">
    <property type="entry name" value="SDR_fam"/>
</dbReference>
<evidence type="ECO:0000259" key="4">
    <source>
        <dbReference type="SMART" id="SM00822"/>
    </source>
</evidence>
<dbReference type="KEGG" id="bsol:FSW04_12650"/>
<dbReference type="AlphaFoldDB" id="A0A5B8U5H3"/>
<evidence type="ECO:0000256" key="3">
    <source>
        <dbReference type="RuleBase" id="RU000363"/>
    </source>
</evidence>
<dbReference type="InterPro" id="IPR036291">
    <property type="entry name" value="NAD(P)-bd_dom_sf"/>
</dbReference>
<evidence type="ECO:0000256" key="2">
    <source>
        <dbReference type="ARBA" id="ARBA00023002"/>
    </source>
</evidence>
<reference evidence="5 6" key="1">
    <citation type="journal article" date="2018" name="J. Microbiol.">
        <title>Baekduia soli gen. nov., sp. nov., a novel bacterium isolated from the soil of Baekdu Mountain and proposal of a novel family name, Baekduiaceae fam. nov.</title>
        <authorList>
            <person name="An D.S."/>
            <person name="Siddiqi M.Z."/>
            <person name="Kim K.H."/>
            <person name="Yu H.S."/>
            <person name="Im W.T."/>
        </authorList>
    </citation>
    <scope>NUCLEOTIDE SEQUENCE [LARGE SCALE GENOMIC DNA]</scope>
    <source>
        <strain evidence="5 6">BR7-21</strain>
    </source>
</reference>
<dbReference type="SUPFAM" id="SSF51735">
    <property type="entry name" value="NAD(P)-binding Rossmann-fold domains"/>
    <property type="match status" value="1"/>
</dbReference>
<dbReference type="OrthoDB" id="9792003at2"/>
<dbReference type="Gene3D" id="3.40.50.720">
    <property type="entry name" value="NAD(P)-binding Rossmann-like Domain"/>
    <property type="match status" value="1"/>
</dbReference>
<dbReference type="SMART" id="SM00822">
    <property type="entry name" value="PKS_KR"/>
    <property type="match status" value="1"/>
</dbReference>